<evidence type="ECO:0000256" key="4">
    <source>
        <dbReference type="ARBA" id="ARBA00022807"/>
    </source>
</evidence>
<evidence type="ECO:0000313" key="6">
    <source>
        <dbReference type="EMBL" id="QEQ93631.1"/>
    </source>
</evidence>
<dbReference type="EMBL" id="MN204493">
    <property type="protein sequence ID" value="QEQ93631.1"/>
    <property type="molecule type" value="Genomic_DNA"/>
</dbReference>
<comment type="similarity">
    <text evidence="1">Belongs to the peptidase C40 family.</text>
</comment>
<dbReference type="RefSeq" id="YP_010655544.1">
    <property type="nucleotide sequence ID" value="NC_070829.1"/>
</dbReference>
<dbReference type="InterPro" id="IPR000064">
    <property type="entry name" value="NLP_P60_dom"/>
</dbReference>
<dbReference type="PROSITE" id="PS51935">
    <property type="entry name" value="NLPC_P60"/>
    <property type="match status" value="1"/>
</dbReference>
<dbReference type="PANTHER" id="PTHR47359:SF3">
    <property type="entry name" value="NLP_P60 DOMAIN-CONTAINING PROTEIN-RELATED"/>
    <property type="match status" value="1"/>
</dbReference>
<keyword evidence="7" id="KW-1185">Reference proteome</keyword>
<name>A0A5J6D7A1_9CAUD</name>
<proteinExistence type="inferred from homology"/>
<dbReference type="InterPro" id="IPR051794">
    <property type="entry name" value="PG_Endopeptidase_C40"/>
</dbReference>
<protein>
    <submittedName>
        <fullName evidence="6">Peptidase</fullName>
    </submittedName>
</protein>
<evidence type="ECO:0000256" key="1">
    <source>
        <dbReference type="ARBA" id="ARBA00007074"/>
    </source>
</evidence>
<dbReference type="InterPro" id="IPR038765">
    <property type="entry name" value="Papain-like_cys_pep_sf"/>
</dbReference>
<feature type="domain" description="NlpC/P60" evidence="5">
    <location>
        <begin position="39"/>
        <end position="154"/>
    </location>
</feature>
<evidence type="ECO:0000256" key="3">
    <source>
        <dbReference type="ARBA" id="ARBA00022801"/>
    </source>
</evidence>
<dbReference type="GO" id="GO:0006508">
    <property type="term" value="P:proteolysis"/>
    <property type="evidence" value="ECO:0007669"/>
    <property type="project" value="UniProtKB-KW"/>
</dbReference>
<dbReference type="SUPFAM" id="SSF54001">
    <property type="entry name" value="Cysteine proteinases"/>
    <property type="match status" value="1"/>
</dbReference>
<evidence type="ECO:0000313" key="7">
    <source>
        <dbReference type="Proteomes" id="UP000327392"/>
    </source>
</evidence>
<dbReference type="Gene3D" id="3.90.1720.10">
    <property type="entry name" value="endopeptidase domain like (from Nostoc punctiforme)"/>
    <property type="match status" value="1"/>
</dbReference>
<dbReference type="Proteomes" id="UP000327392">
    <property type="component" value="Segment"/>
</dbReference>
<dbReference type="PANTHER" id="PTHR47359">
    <property type="entry name" value="PEPTIDOGLYCAN DL-ENDOPEPTIDASE CWLO"/>
    <property type="match status" value="1"/>
</dbReference>
<keyword evidence="3" id="KW-0378">Hydrolase</keyword>
<reference evidence="6 7" key="1">
    <citation type="submission" date="2019-07" db="EMBL/GenBank/DDBJ databases">
        <authorList>
            <person name="Mandava P."/>
            <person name="Ferry J.C."/>
            <person name="Fallon S.M."/>
            <person name="Hajdenberg M."/>
            <person name="Sharma E."/>
            <person name="Shaffer C.D."/>
            <person name="Weston-Hafer K.A."/>
            <person name="Garlena R.A."/>
            <person name="Russell D.A."/>
            <person name="Pope W.H."/>
            <person name="Jacobs-Sera D."/>
            <person name="Hatfull G.F."/>
        </authorList>
    </citation>
    <scope>NUCLEOTIDE SEQUENCE [LARGE SCALE GENOMIC DNA]</scope>
</reference>
<accession>A0A5J6D7A1</accession>
<sequence>MGKHAKPKKSAIRAATVAGTLGTTLGLALVAPSDAQAATYKGPEALKVVAAQKGDWYKWGATGPSRFDCSGLMLYSFKKVGKTIPRTTNEQYNKATKISAGNRRVGDLVFLYSGTNEYHVMMYAGSGYVWHAPRTGERVKKERLWTSHVRYGRL</sequence>
<evidence type="ECO:0000256" key="2">
    <source>
        <dbReference type="ARBA" id="ARBA00022670"/>
    </source>
</evidence>
<dbReference type="KEGG" id="vg:77931407"/>
<dbReference type="GeneID" id="77931407"/>
<dbReference type="GO" id="GO:0008234">
    <property type="term" value="F:cysteine-type peptidase activity"/>
    <property type="evidence" value="ECO:0007669"/>
    <property type="project" value="UniProtKB-KW"/>
</dbReference>
<dbReference type="GO" id="GO:0001897">
    <property type="term" value="P:symbiont-mediated cytolysis of host cell"/>
    <property type="evidence" value="ECO:0007669"/>
    <property type="project" value="UniProtKB-ARBA"/>
</dbReference>
<keyword evidence="4" id="KW-0788">Thiol protease</keyword>
<keyword evidence="2" id="KW-0645">Protease</keyword>
<evidence type="ECO:0000259" key="5">
    <source>
        <dbReference type="PROSITE" id="PS51935"/>
    </source>
</evidence>
<gene>
    <name evidence="6" type="primary">53</name>
    <name evidence="6" type="ORF">SEA_ZUKO_53</name>
</gene>
<dbReference type="Pfam" id="PF00877">
    <property type="entry name" value="NLPC_P60"/>
    <property type="match status" value="1"/>
</dbReference>
<organism evidence="6 7">
    <name type="scientific">Streptomyces phage Zuko</name>
    <dbReference type="NCBI Taxonomy" id="2601695"/>
    <lineage>
        <taxon>Viruses</taxon>
        <taxon>Duplodnaviria</taxon>
        <taxon>Heunggongvirae</taxon>
        <taxon>Uroviricota</taxon>
        <taxon>Caudoviricetes</taxon>
        <taxon>Zukovirus</taxon>
        <taxon>Zukovirus zuko</taxon>
    </lineage>
</organism>